<dbReference type="EMBL" id="CAEZSR010000132">
    <property type="protein sequence ID" value="CAB4577802.1"/>
    <property type="molecule type" value="Genomic_DNA"/>
</dbReference>
<keyword evidence="7" id="KW-0283">Flagellar rotation</keyword>
<dbReference type="GO" id="GO:0003774">
    <property type="term" value="F:cytoskeletal motor activity"/>
    <property type="evidence" value="ECO:0007669"/>
    <property type="project" value="InterPro"/>
</dbReference>
<evidence type="ECO:0000256" key="5">
    <source>
        <dbReference type="ARBA" id="ARBA00022475"/>
    </source>
</evidence>
<dbReference type="Pfam" id="PF01706">
    <property type="entry name" value="FliG_C"/>
    <property type="match status" value="1"/>
</dbReference>
<dbReference type="NCBIfam" id="TIGR00207">
    <property type="entry name" value="fliG"/>
    <property type="match status" value="1"/>
</dbReference>
<comment type="similarity">
    <text evidence="3">Belongs to the FliG family.</text>
</comment>
<dbReference type="PANTHER" id="PTHR30534:SF0">
    <property type="entry name" value="FLAGELLAR MOTOR SWITCH PROTEIN FLIG"/>
    <property type="match status" value="1"/>
</dbReference>
<dbReference type="Pfam" id="PF14841">
    <property type="entry name" value="FliG_M"/>
    <property type="match status" value="1"/>
</dbReference>
<evidence type="ECO:0000256" key="7">
    <source>
        <dbReference type="ARBA" id="ARBA00022779"/>
    </source>
</evidence>
<evidence type="ECO:0000256" key="2">
    <source>
        <dbReference type="ARBA" id="ARBA00004413"/>
    </source>
</evidence>
<accession>A0A6J6EN16</accession>
<dbReference type="InterPro" id="IPR000090">
    <property type="entry name" value="Flg_Motor_Flig"/>
</dbReference>
<dbReference type="GO" id="GO:0071973">
    <property type="term" value="P:bacterial-type flagellum-dependent cell motility"/>
    <property type="evidence" value="ECO:0007669"/>
    <property type="project" value="InterPro"/>
</dbReference>
<dbReference type="AlphaFoldDB" id="A0A6J6EN16"/>
<evidence type="ECO:0000256" key="8">
    <source>
        <dbReference type="ARBA" id="ARBA00023136"/>
    </source>
</evidence>
<dbReference type="InterPro" id="IPR011002">
    <property type="entry name" value="FliG_a-hlx"/>
</dbReference>
<dbReference type="GO" id="GO:0009425">
    <property type="term" value="C:bacterial-type flagellum basal body"/>
    <property type="evidence" value="ECO:0007669"/>
    <property type="project" value="UniProtKB-SubCell"/>
</dbReference>
<name>A0A6J6EN16_9ZZZZ</name>
<keyword evidence="6" id="KW-0145">Chemotaxis</keyword>
<evidence type="ECO:0000313" key="13">
    <source>
        <dbReference type="EMBL" id="CAB4577802.1"/>
    </source>
</evidence>
<dbReference type="SUPFAM" id="SSF48029">
    <property type="entry name" value="FliG"/>
    <property type="match status" value="2"/>
</dbReference>
<evidence type="ECO:0000256" key="9">
    <source>
        <dbReference type="ARBA" id="ARBA00023143"/>
    </source>
</evidence>
<dbReference type="Gene3D" id="1.10.220.30">
    <property type="match status" value="3"/>
</dbReference>
<keyword evidence="8" id="KW-0472">Membrane</keyword>
<dbReference type="Pfam" id="PF14842">
    <property type="entry name" value="FliG_N"/>
    <property type="match status" value="1"/>
</dbReference>
<protein>
    <recommendedName>
        <fullName evidence="4">Flagellar motor switch protein FliG</fullName>
    </recommendedName>
</protein>
<evidence type="ECO:0000256" key="1">
    <source>
        <dbReference type="ARBA" id="ARBA00004117"/>
    </source>
</evidence>
<dbReference type="PIRSF" id="PIRSF003161">
    <property type="entry name" value="FliG"/>
    <property type="match status" value="1"/>
</dbReference>
<sequence>MTDMSTAVPAKSAAPAIPQSNLSGAQKAAILLLKLGQAHSAKVLKLLGDQEVTQITAEIVKSQTIKKEDSDVTLTEFATLVVAGDHMQAGGFATAQQLLEASLGPQRALEIIENLKETMAKAPFEFLKNADPRQILNFLSSEHPQTIALVLAHVNPDIASMVVGGLPEELQREVSIRIATLDQTSPEVITLLEGQLEKRMSSVVKSQTNQAAADGVQTLIAILNRSDRATERSIFEGLEHHNEELADEVRSRMFVFEDIVTLDDRAVQLVLRQVDAKELATALKGVRAEVREKIMRNMSERAAQNLAEEITLLGAVKMKTVEEAQGAIVRVIRALEESGQVVVTRGTDEYVS</sequence>
<evidence type="ECO:0000256" key="4">
    <source>
        <dbReference type="ARBA" id="ARBA00021870"/>
    </source>
</evidence>
<feature type="domain" description="Flagellar motor switch protein FliG middle" evidence="11">
    <location>
        <begin position="132"/>
        <end position="206"/>
    </location>
</feature>
<dbReference type="InterPro" id="IPR028263">
    <property type="entry name" value="FliG_N"/>
</dbReference>
<evidence type="ECO:0000256" key="6">
    <source>
        <dbReference type="ARBA" id="ARBA00022500"/>
    </source>
</evidence>
<comment type="subcellular location">
    <subcellularLocation>
        <location evidence="1">Bacterial flagellum basal body</location>
    </subcellularLocation>
    <subcellularLocation>
        <location evidence="2">Cell membrane</location>
        <topology evidence="2">Peripheral membrane protein</topology>
        <orientation evidence="2">Cytoplasmic side</orientation>
    </subcellularLocation>
</comment>
<dbReference type="GO" id="GO:0006935">
    <property type="term" value="P:chemotaxis"/>
    <property type="evidence" value="ECO:0007669"/>
    <property type="project" value="UniProtKB-KW"/>
</dbReference>
<organism evidence="13">
    <name type="scientific">freshwater metagenome</name>
    <dbReference type="NCBI Taxonomy" id="449393"/>
    <lineage>
        <taxon>unclassified sequences</taxon>
        <taxon>metagenomes</taxon>
        <taxon>ecological metagenomes</taxon>
    </lineage>
</organism>
<dbReference type="PRINTS" id="PR00954">
    <property type="entry name" value="FLGMOTORFLIG"/>
</dbReference>
<reference evidence="13" key="1">
    <citation type="submission" date="2020-05" db="EMBL/GenBank/DDBJ databases">
        <authorList>
            <person name="Chiriac C."/>
            <person name="Salcher M."/>
            <person name="Ghai R."/>
            <person name="Kavagutti S V."/>
        </authorList>
    </citation>
    <scope>NUCLEOTIDE SEQUENCE</scope>
</reference>
<gene>
    <name evidence="13" type="ORF">UFOPK1493_02835</name>
</gene>
<dbReference type="InterPro" id="IPR023087">
    <property type="entry name" value="Flg_Motor_Flig_C"/>
</dbReference>
<keyword evidence="9" id="KW-0975">Bacterial flagellum</keyword>
<evidence type="ECO:0000259" key="12">
    <source>
        <dbReference type="Pfam" id="PF14842"/>
    </source>
</evidence>
<feature type="domain" description="Flagellar motor switch protein FliG C-terminal" evidence="10">
    <location>
        <begin position="237"/>
        <end position="342"/>
    </location>
</feature>
<proteinExistence type="inferred from homology"/>
<feature type="domain" description="Flagellar motor switch protein FliG N-terminal" evidence="12">
    <location>
        <begin position="21"/>
        <end position="124"/>
    </location>
</feature>
<evidence type="ECO:0000256" key="3">
    <source>
        <dbReference type="ARBA" id="ARBA00010299"/>
    </source>
</evidence>
<keyword evidence="5" id="KW-1003">Cell membrane</keyword>
<evidence type="ECO:0000259" key="10">
    <source>
        <dbReference type="Pfam" id="PF01706"/>
    </source>
</evidence>
<dbReference type="PANTHER" id="PTHR30534">
    <property type="entry name" value="FLAGELLAR MOTOR SWITCH PROTEIN FLIG"/>
    <property type="match status" value="1"/>
</dbReference>
<dbReference type="GO" id="GO:0005886">
    <property type="term" value="C:plasma membrane"/>
    <property type="evidence" value="ECO:0007669"/>
    <property type="project" value="UniProtKB-SubCell"/>
</dbReference>
<evidence type="ECO:0000259" key="11">
    <source>
        <dbReference type="Pfam" id="PF14841"/>
    </source>
</evidence>
<dbReference type="InterPro" id="IPR032779">
    <property type="entry name" value="FliG_M"/>
</dbReference>